<proteinExistence type="predicted"/>
<protein>
    <submittedName>
        <fullName evidence="1">Uncharacterized protein</fullName>
    </submittedName>
</protein>
<comment type="caution">
    <text evidence="1">The sequence shown here is derived from an EMBL/GenBank/DDBJ whole genome shotgun (WGS) entry which is preliminary data.</text>
</comment>
<dbReference type="Proteomes" id="UP001620626">
    <property type="component" value="Unassembled WGS sequence"/>
</dbReference>
<gene>
    <name evidence="1" type="ORF">niasHT_036018</name>
</gene>
<keyword evidence="2" id="KW-1185">Reference proteome</keyword>
<dbReference type="EMBL" id="JBICBT010001304">
    <property type="protein sequence ID" value="KAL3073930.1"/>
    <property type="molecule type" value="Genomic_DNA"/>
</dbReference>
<organism evidence="1 2">
    <name type="scientific">Heterodera trifolii</name>
    <dbReference type="NCBI Taxonomy" id="157864"/>
    <lineage>
        <taxon>Eukaryota</taxon>
        <taxon>Metazoa</taxon>
        <taxon>Ecdysozoa</taxon>
        <taxon>Nematoda</taxon>
        <taxon>Chromadorea</taxon>
        <taxon>Rhabditida</taxon>
        <taxon>Tylenchina</taxon>
        <taxon>Tylenchomorpha</taxon>
        <taxon>Tylenchoidea</taxon>
        <taxon>Heteroderidae</taxon>
        <taxon>Heteroderinae</taxon>
        <taxon>Heterodera</taxon>
    </lineage>
</organism>
<name>A0ABD2I8T1_9BILA</name>
<sequence>MPRRVYGIYRSASTARMPSESRGTEFAAARSASLPRSRSSIDIPAFGCAGANYMPFTGFSAVKSDVYRVNPLYSLRNYMSDKYYHFSHRYKRTQFHRHYYHGQIDQYPYEWNFEGRGTATGQFYFARRMKFNPWQYGWNRFYDPYRRYYDPHHDSYMKLYEYRPRLIDGIY</sequence>
<evidence type="ECO:0000313" key="2">
    <source>
        <dbReference type="Proteomes" id="UP001620626"/>
    </source>
</evidence>
<evidence type="ECO:0000313" key="1">
    <source>
        <dbReference type="EMBL" id="KAL3073930.1"/>
    </source>
</evidence>
<dbReference type="AlphaFoldDB" id="A0ABD2I8T1"/>
<reference evidence="1 2" key="1">
    <citation type="submission" date="2024-10" db="EMBL/GenBank/DDBJ databases">
        <authorList>
            <person name="Kim D."/>
        </authorList>
    </citation>
    <scope>NUCLEOTIDE SEQUENCE [LARGE SCALE GENOMIC DNA]</scope>
    <source>
        <strain evidence="1">BH-2024</strain>
    </source>
</reference>
<accession>A0ABD2I8T1</accession>